<comment type="caution">
    <text evidence="10">The sequence shown here is derived from an EMBL/GenBank/DDBJ whole genome shotgun (WGS) entry which is preliminary data.</text>
</comment>
<dbReference type="Pfam" id="PF26466">
    <property type="entry name" value="DNA_primase_lrg_N"/>
    <property type="match status" value="1"/>
</dbReference>
<evidence type="ECO:0000313" key="11">
    <source>
        <dbReference type="Proteomes" id="UP000050535"/>
    </source>
</evidence>
<comment type="cofactor">
    <cofactor evidence="1">
        <name>[4Fe-4S] cluster</name>
        <dbReference type="ChEBI" id="CHEBI:49883"/>
    </cofactor>
</comment>
<dbReference type="AlphaFoldDB" id="A0A0P7GMX9"/>
<comment type="function">
    <text evidence="8">Regulatory subunit of DNA primase, an RNA polymerase that catalyzes the synthesis of short RNA molecules used as primers for DNA polymerase during DNA replication. Stabilizes and modulates the activity of the small subunit, increasing the rate of DNA synthesis, and conferring RNA synthesis capability. The DNA polymerase activity may enable DNA primase to also catalyze primer extension after primer synthesis. May also play a role in DNA repair.</text>
</comment>
<protein>
    <recommendedName>
        <fullName evidence="8">DNA primase large subunit PriL</fullName>
    </recommendedName>
</protein>
<evidence type="ECO:0000256" key="5">
    <source>
        <dbReference type="ARBA" id="ARBA00022723"/>
    </source>
</evidence>
<keyword evidence="2" id="KW-0004">4Fe-4S</keyword>
<keyword evidence="7" id="KW-0411">Iron-sulfur</keyword>
<feature type="domain" description="DNA primase large subunit C-terminal" evidence="9">
    <location>
        <begin position="254"/>
        <end position="351"/>
    </location>
</feature>
<sequence length="379" mass="41998">MQPIHARYPFFDAAREAVGELGASVPELAESGNPAVERGRERVERALTEGTTAPDEPGRWSDEAELLSYPVARVLVSLLSKEKAVEKYATAEAATAAARFAEDVTGDDDGLRSTTDASVSLPRILREFGLEAAVREERLAGAERNRSAGATDRDWYRVGVEQYLLLTDDWGEEWRLVNRELADGEVRIRRGELYGADGEGLLVEAVRRRVSEGLPFDLGDDRRTALEAALDEPLSALRDLLGERVAVREIDAVLPSLFPECIDELLTRAESEELDDTESFALLSFLAAIGLDADEAAAFCADTTIDARHVRYAVERLGENRGAQYPPPSCETLSAYGICTNQNGHRERADHPLVLYRERLQETDPAERVDWRERELAQS</sequence>
<dbReference type="PATRIC" id="fig|699431.3.peg.666"/>
<keyword evidence="3 8" id="KW-0639">Primosome</keyword>
<comment type="caution">
    <text evidence="8">Lacks conserved residue(s) required for the propagation of feature annotation.</text>
</comment>
<evidence type="ECO:0000256" key="2">
    <source>
        <dbReference type="ARBA" id="ARBA00022485"/>
    </source>
</evidence>
<organism evidence="10 11">
    <name type="scientific">Halolamina pelagica</name>
    <dbReference type="NCBI Taxonomy" id="699431"/>
    <lineage>
        <taxon>Archaea</taxon>
        <taxon>Methanobacteriati</taxon>
        <taxon>Methanobacteriota</taxon>
        <taxon>Stenosarchaea group</taxon>
        <taxon>Halobacteria</taxon>
        <taxon>Halobacteriales</taxon>
        <taxon>Haloferacaceae</taxon>
    </lineage>
</organism>
<evidence type="ECO:0000256" key="4">
    <source>
        <dbReference type="ARBA" id="ARBA00022705"/>
    </source>
</evidence>
<dbReference type="GO" id="GO:0046872">
    <property type="term" value="F:metal ion binding"/>
    <property type="evidence" value="ECO:0007669"/>
    <property type="project" value="UniProtKB-KW"/>
</dbReference>
<comment type="subunit">
    <text evidence="8">Heterodimer of a small subunit (PriS) and a large subunit (PriL).</text>
</comment>
<evidence type="ECO:0000256" key="8">
    <source>
        <dbReference type="HAMAP-Rule" id="MF_00701"/>
    </source>
</evidence>
<dbReference type="GO" id="GO:1990077">
    <property type="term" value="C:primosome complex"/>
    <property type="evidence" value="ECO:0007669"/>
    <property type="project" value="UniProtKB-KW"/>
</dbReference>
<dbReference type="InterPro" id="IPR023642">
    <property type="entry name" value="DNA_primase_lsu_PriL"/>
</dbReference>
<proteinExistence type="inferred from homology"/>
<keyword evidence="5" id="KW-0479">Metal-binding</keyword>
<accession>A0A0P7GMX9</accession>
<dbReference type="EMBL" id="LGUC01000001">
    <property type="protein sequence ID" value="KPN29926.1"/>
    <property type="molecule type" value="Genomic_DNA"/>
</dbReference>
<evidence type="ECO:0000256" key="7">
    <source>
        <dbReference type="ARBA" id="ARBA00023014"/>
    </source>
</evidence>
<dbReference type="GO" id="GO:0006269">
    <property type="term" value="P:DNA replication, synthesis of primer"/>
    <property type="evidence" value="ECO:0007669"/>
    <property type="project" value="UniProtKB-UniRule"/>
</dbReference>
<dbReference type="GO" id="GO:0003899">
    <property type="term" value="F:DNA-directed RNA polymerase activity"/>
    <property type="evidence" value="ECO:0007669"/>
    <property type="project" value="InterPro"/>
</dbReference>
<evidence type="ECO:0000259" key="9">
    <source>
        <dbReference type="Pfam" id="PF04104"/>
    </source>
</evidence>
<comment type="similarity">
    <text evidence="8">Belongs to the eukaryotic-type primase large subunit family.</text>
</comment>
<dbReference type="Proteomes" id="UP000050535">
    <property type="component" value="Unassembled WGS sequence"/>
</dbReference>
<name>A0A0P7GMX9_9EURY</name>
<evidence type="ECO:0000256" key="1">
    <source>
        <dbReference type="ARBA" id="ARBA00001966"/>
    </source>
</evidence>
<dbReference type="SUPFAM" id="SSF140914">
    <property type="entry name" value="PriB N-terminal domain-like"/>
    <property type="match status" value="1"/>
</dbReference>
<dbReference type="RefSeq" id="WP_054583074.1">
    <property type="nucleotide sequence ID" value="NZ_LGUC01000001.1"/>
</dbReference>
<dbReference type="OrthoDB" id="46081at2157"/>
<dbReference type="InterPro" id="IPR058560">
    <property type="entry name" value="DNA_primase_C"/>
</dbReference>
<evidence type="ECO:0000256" key="6">
    <source>
        <dbReference type="ARBA" id="ARBA00023004"/>
    </source>
</evidence>
<dbReference type="Pfam" id="PF04104">
    <property type="entry name" value="DNA_primase_lrg"/>
    <property type="match status" value="1"/>
</dbReference>
<dbReference type="GO" id="GO:0051539">
    <property type="term" value="F:4 iron, 4 sulfur cluster binding"/>
    <property type="evidence" value="ECO:0007669"/>
    <property type="project" value="UniProtKB-KW"/>
</dbReference>
<keyword evidence="6" id="KW-0408">Iron</keyword>
<dbReference type="CDD" id="cd06560">
    <property type="entry name" value="PriL"/>
    <property type="match status" value="1"/>
</dbReference>
<evidence type="ECO:0000256" key="3">
    <source>
        <dbReference type="ARBA" id="ARBA00022515"/>
    </source>
</evidence>
<gene>
    <name evidence="8" type="primary">priL</name>
    <name evidence="10" type="ORF">SY89_00646</name>
</gene>
<dbReference type="STRING" id="699431.SY89_00646"/>
<keyword evidence="11" id="KW-1185">Reference proteome</keyword>
<dbReference type="HAMAP" id="MF_00701">
    <property type="entry name" value="DNA_primase_lrg_arc"/>
    <property type="match status" value="1"/>
</dbReference>
<reference evidence="11" key="1">
    <citation type="submission" date="2013-11" db="EMBL/GenBank/DDBJ databases">
        <authorList>
            <person name="Hoang H.T."/>
            <person name="Killian M.L."/>
            <person name="Madson D.M."/>
            <person name="Arruda P.H.E."/>
            <person name="Sun D."/>
            <person name="Schwartz K.J."/>
            <person name="Yoon K."/>
        </authorList>
    </citation>
    <scope>NUCLEOTIDE SEQUENCE [LARGE SCALE GENOMIC DNA]</scope>
    <source>
        <strain evidence="11">CDK2</strain>
    </source>
</reference>
<keyword evidence="4 8" id="KW-0235">DNA replication</keyword>
<evidence type="ECO:0000313" key="10">
    <source>
        <dbReference type="EMBL" id="KPN29926.1"/>
    </source>
</evidence>